<accession>A0ABW6B9T6</accession>
<dbReference type="Proteomes" id="UP001597525">
    <property type="component" value="Unassembled WGS sequence"/>
</dbReference>
<evidence type="ECO:0000313" key="2">
    <source>
        <dbReference type="Proteomes" id="UP001597525"/>
    </source>
</evidence>
<evidence type="ECO:0000313" key="1">
    <source>
        <dbReference type="EMBL" id="MFD2966315.1"/>
    </source>
</evidence>
<comment type="caution">
    <text evidence="1">The sequence shown here is derived from an EMBL/GenBank/DDBJ whole genome shotgun (WGS) entry which is preliminary data.</text>
</comment>
<dbReference type="EMBL" id="JBHUPB010000003">
    <property type="protein sequence ID" value="MFD2966315.1"/>
    <property type="molecule type" value="Genomic_DNA"/>
</dbReference>
<dbReference type="RefSeq" id="WP_320184105.1">
    <property type="nucleotide sequence ID" value="NZ_CP138332.1"/>
</dbReference>
<sequence>MSLEDCSRWYQRGRNLGDGNLPMQEEWEDTVSPLQDNAGGASSDKSIPMERMFYLYEENLL</sequence>
<organism evidence="1 2">
    <name type="scientific">Sphingobacterium bambusae</name>
    <dbReference type="NCBI Taxonomy" id="662858"/>
    <lineage>
        <taxon>Bacteria</taxon>
        <taxon>Pseudomonadati</taxon>
        <taxon>Bacteroidota</taxon>
        <taxon>Sphingobacteriia</taxon>
        <taxon>Sphingobacteriales</taxon>
        <taxon>Sphingobacteriaceae</taxon>
        <taxon>Sphingobacterium</taxon>
    </lineage>
</organism>
<keyword evidence="2" id="KW-1185">Reference proteome</keyword>
<gene>
    <name evidence="1" type="ORF">ACFS7Y_02905</name>
</gene>
<proteinExistence type="predicted"/>
<name>A0ABW6B9T6_9SPHI</name>
<protein>
    <submittedName>
        <fullName evidence="1">Uncharacterized protein</fullName>
    </submittedName>
</protein>
<reference evidence="2" key="1">
    <citation type="journal article" date="2019" name="Int. J. Syst. Evol. Microbiol.">
        <title>The Global Catalogue of Microorganisms (GCM) 10K type strain sequencing project: providing services to taxonomists for standard genome sequencing and annotation.</title>
        <authorList>
            <consortium name="The Broad Institute Genomics Platform"/>
            <consortium name="The Broad Institute Genome Sequencing Center for Infectious Disease"/>
            <person name="Wu L."/>
            <person name="Ma J."/>
        </authorList>
    </citation>
    <scope>NUCLEOTIDE SEQUENCE [LARGE SCALE GENOMIC DNA]</scope>
    <source>
        <strain evidence="2">KCTC 22814</strain>
    </source>
</reference>